<dbReference type="InterPro" id="IPR043129">
    <property type="entry name" value="ATPase_NBD"/>
</dbReference>
<dbReference type="Gene3D" id="3.30.420.380">
    <property type="match status" value="1"/>
</dbReference>
<dbReference type="PIRSF" id="PIRSF015761">
    <property type="entry name" value="Protein_L"/>
    <property type="match status" value="1"/>
</dbReference>
<keyword evidence="3 10" id="KW-0813">Transport</keyword>
<dbReference type="Proteomes" id="UP001155059">
    <property type="component" value="Unassembled WGS sequence"/>
</dbReference>
<dbReference type="GO" id="GO:0015627">
    <property type="term" value="C:type II protein secretion system complex"/>
    <property type="evidence" value="ECO:0007669"/>
    <property type="project" value="InterPro"/>
</dbReference>
<organism evidence="13 14">
    <name type="scientific">Pseudomonas morbosilactucae</name>
    <dbReference type="NCBI Taxonomy" id="2938197"/>
    <lineage>
        <taxon>Bacteria</taxon>
        <taxon>Pseudomonadati</taxon>
        <taxon>Pseudomonadota</taxon>
        <taxon>Gammaproteobacteria</taxon>
        <taxon>Pseudomonadales</taxon>
        <taxon>Pseudomonadaceae</taxon>
        <taxon>Pseudomonas</taxon>
    </lineage>
</organism>
<keyword evidence="9" id="KW-0472">Membrane</keyword>
<reference evidence="13 14" key="1">
    <citation type="journal article" date="2022" name="Int. J. Syst. Evol. Microbiol.">
        <title>Pseudomonas aegrilactucae sp. nov. and Pseudomonas morbosilactucae sp. nov., pathogens causing bacterial rot of lettuce in Japan.</title>
        <authorList>
            <person name="Sawada H."/>
            <person name="Fujikawa T."/>
            <person name="Satou M."/>
        </authorList>
    </citation>
    <scope>NUCLEOTIDE SEQUENCE [LARGE SCALE GENOMIC DNA]</scope>
    <source>
        <strain evidence="13 14">MAFF 302030</strain>
    </source>
</reference>
<sequence>MSQWLYLSPHATGATPWRCFWWQADGPLHQGNLEQAAADLNLQPLTLLLPMEMASHHQVSVPARSGRWLRQALHSALEEQLIDELDSLHLAHGPLKGKRHCPVLAVNRERLNHCVAQLARFGLRPSRIHIDADCLPQDQPRALAWDGRWLLGGSAPLRQALGDTELRALAPLLPTDLHWQGPSAPALHSVDVQAWQADERPWDCLSQGTPQAINLRQGEFRLHAPQTSAWRLALLMVVIVWGAHLLQSIGQREYLDRQSDQQQAQSQALWQQRFPSEGPVSDLAAQIRAKQQPQVAEITGSAGQLSRLAEHWSASHGALARVHRLDYQAGEGWSLHISAPAFSDLQQLREGLIAQGLDARTESSVRNAQGVSAQLQIKE</sequence>
<comment type="subcellular location">
    <subcellularLocation>
        <location evidence="1">Cell inner membrane</location>
        <topology evidence="1">Single-pass membrane protein</topology>
    </subcellularLocation>
</comment>
<reference evidence="13 14" key="2">
    <citation type="journal article" date="2023" name="Plant Pathol.">
        <title>Dismantling and reorganizing Pseudomonas marginalis sensu#lato.</title>
        <authorList>
            <person name="Sawada H."/>
            <person name="Fujikawa T."/>
            <person name="Satou M."/>
        </authorList>
    </citation>
    <scope>NUCLEOTIDE SEQUENCE [LARGE SCALE GENOMIC DNA]</scope>
    <source>
        <strain evidence="13 14">MAFF 302030</strain>
    </source>
</reference>
<dbReference type="NCBIfam" id="TIGR01709">
    <property type="entry name" value="typeII_sec_gspL"/>
    <property type="match status" value="1"/>
</dbReference>
<evidence type="ECO:0000256" key="7">
    <source>
        <dbReference type="ARBA" id="ARBA00022927"/>
    </source>
</evidence>
<evidence type="ECO:0000256" key="8">
    <source>
        <dbReference type="ARBA" id="ARBA00022989"/>
    </source>
</evidence>
<comment type="similarity">
    <text evidence="2 10">Belongs to the GSP L family.</text>
</comment>
<keyword evidence="7 10" id="KW-0653">Protein transport</keyword>
<protein>
    <recommendedName>
        <fullName evidence="10">Type II secretion system protein L</fullName>
        <shortName evidence="10">T2SS protein L</shortName>
    </recommendedName>
</protein>
<keyword evidence="8" id="KW-1133">Transmembrane helix</keyword>
<dbReference type="RefSeq" id="WP_268264124.1">
    <property type="nucleotide sequence ID" value="NZ_JALQCW010000002.1"/>
</dbReference>
<dbReference type="GO" id="GO:0009276">
    <property type="term" value="C:Gram-negative-bacterium-type cell wall"/>
    <property type="evidence" value="ECO:0007669"/>
    <property type="project" value="InterPro"/>
</dbReference>
<keyword evidence="5" id="KW-0997">Cell inner membrane</keyword>
<dbReference type="GO" id="GO:0015628">
    <property type="term" value="P:protein secretion by the type II secretion system"/>
    <property type="evidence" value="ECO:0007669"/>
    <property type="project" value="InterPro"/>
</dbReference>
<name>A0A9X1YR62_9PSED</name>
<dbReference type="SUPFAM" id="SSF53067">
    <property type="entry name" value="Actin-like ATPase domain"/>
    <property type="match status" value="1"/>
</dbReference>
<dbReference type="InterPro" id="IPR024230">
    <property type="entry name" value="GspL_cyto_dom"/>
</dbReference>
<evidence type="ECO:0000256" key="6">
    <source>
        <dbReference type="ARBA" id="ARBA00022692"/>
    </source>
</evidence>
<dbReference type="Pfam" id="PF05134">
    <property type="entry name" value="T2SSL"/>
    <property type="match status" value="1"/>
</dbReference>
<dbReference type="AlphaFoldDB" id="A0A9X1YR62"/>
<evidence type="ECO:0000256" key="4">
    <source>
        <dbReference type="ARBA" id="ARBA00022475"/>
    </source>
</evidence>
<evidence type="ECO:0000256" key="5">
    <source>
        <dbReference type="ARBA" id="ARBA00022519"/>
    </source>
</evidence>
<feature type="domain" description="GspL periplasmic" evidence="12">
    <location>
        <begin position="228"/>
        <end position="378"/>
    </location>
</feature>
<keyword evidence="4" id="KW-1003">Cell membrane</keyword>
<evidence type="ECO:0000313" key="13">
    <source>
        <dbReference type="EMBL" id="MCK9796241.1"/>
    </source>
</evidence>
<evidence type="ECO:0000313" key="14">
    <source>
        <dbReference type="Proteomes" id="UP001155059"/>
    </source>
</evidence>
<dbReference type="EMBL" id="JALQCW010000002">
    <property type="protein sequence ID" value="MCK9796241.1"/>
    <property type="molecule type" value="Genomic_DNA"/>
</dbReference>
<dbReference type="InterPro" id="IPR007812">
    <property type="entry name" value="T2SS_protein-GspL"/>
</dbReference>
<comment type="function">
    <text evidence="10">Inner membrane component of the type II secretion system required for the energy-dependent secretion of extracellular factors such as proteases and toxins from the periplasm.</text>
</comment>
<proteinExistence type="inferred from homology"/>
<evidence type="ECO:0000256" key="3">
    <source>
        <dbReference type="ARBA" id="ARBA00022448"/>
    </source>
</evidence>
<evidence type="ECO:0000256" key="9">
    <source>
        <dbReference type="ARBA" id="ARBA00023136"/>
    </source>
</evidence>
<evidence type="ECO:0000256" key="1">
    <source>
        <dbReference type="ARBA" id="ARBA00004377"/>
    </source>
</evidence>
<dbReference type="GO" id="GO:0005886">
    <property type="term" value="C:plasma membrane"/>
    <property type="evidence" value="ECO:0007669"/>
    <property type="project" value="UniProtKB-SubCell"/>
</dbReference>
<dbReference type="InterPro" id="IPR025691">
    <property type="entry name" value="GspL_pp_dom"/>
</dbReference>
<keyword evidence="6" id="KW-0812">Transmembrane</keyword>
<comment type="caution">
    <text evidence="13">The sequence shown here is derived from an EMBL/GenBank/DDBJ whole genome shotgun (WGS) entry which is preliminary data.</text>
</comment>
<dbReference type="Pfam" id="PF12693">
    <property type="entry name" value="GspL_C"/>
    <property type="match status" value="1"/>
</dbReference>
<evidence type="ECO:0000256" key="10">
    <source>
        <dbReference type="PIRNR" id="PIRNR015761"/>
    </source>
</evidence>
<evidence type="ECO:0000259" key="11">
    <source>
        <dbReference type="Pfam" id="PF05134"/>
    </source>
</evidence>
<gene>
    <name evidence="13" type="primary">gspL</name>
    <name evidence="13" type="ORF">M1B34_00375</name>
</gene>
<evidence type="ECO:0000259" key="12">
    <source>
        <dbReference type="Pfam" id="PF12693"/>
    </source>
</evidence>
<evidence type="ECO:0000256" key="2">
    <source>
        <dbReference type="ARBA" id="ARBA00005318"/>
    </source>
</evidence>
<dbReference type="CDD" id="cd24017">
    <property type="entry name" value="ASKHA_T2SSL_N"/>
    <property type="match status" value="1"/>
</dbReference>
<accession>A0A9X1YR62</accession>
<feature type="domain" description="GspL cytoplasmic actin-ATPase-like" evidence="11">
    <location>
        <begin position="7"/>
        <end position="222"/>
    </location>
</feature>